<feature type="compositionally biased region" description="Basic and acidic residues" evidence="1">
    <location>
        <begin position="18"/>
        <end position="28"/>
    </location>
</feature>
<feature type="region of interest" description="Disordered" evidence="1">
    <location>
        <begin position="1"/>
        <end position="141"/>
    </location>
</feature>
<reference evidence="2 3" key="1">
    <citation type="journal article" date="2012" name="Genome Biol.">
        <title>Genome and low-iron response of an oceanic diatom adapted to chronic iron limitation.</title>
        <authorList>
            <person name="Lommer M."/>
            <person name="Specht M."/>
            <person name="Roy A.S."/>
            <person name="Kraemer L."/>
            <person name="Andreson R."/>
            <person name="Gutowska M.A."/>
            <person name="Wolf J."/>
            <person name="Bergner S.V."/>
            <person name="Schilhabel M.B."/>
            <person name="Klostermeier U.C."/>
            <person name="Beiko R.G."/>
            <person name="Rosenstiel P."/>
            <person name="Hippler M."/>
            <person name="Laroche J."/>
        </authorList>
    </citation>
    <scope>NUCLEOTIDE SEQUENCE [LARGE SCALE GENOMIC DNA]</scope>
    <source>
        <strain evidence="2 3">CCMP1005</strain>
    </source>
</reference>
<keyword evidence="3" id="KW-1185">Reference proteome</keyword>
<organism evidence="2 3">
    <name type="scientific">Thalassiosira oceanica</name>
    <name type="common">Marine diatom</name>
    <dbReference type="NCBI Taxonomy" id="159749"/>
    <lineage>
        <taxon>Eukaryota</taxon>
        <taxon>Sar</taxon>
        <taxon>Stramenopiles</taxon>
        <taxon>Ochrophyta</taxon>
        <taxon>Bacillariophyta</taxon>
        <taxon>Coscinodiscophyceae</taxon>
        <taxon>Thalassiosirophycidae</taxon>
        <taxon>Thalassiosirales</taxon>
        <taxon>Thalassiosiraceae</taxon>
        <taxon>Thalassiosira</taxon>
    </lineage>
</organism>
<feature type="compositionally biased region" description="Polar residues" evidence="1">
    <location>
        <begin position="42"/>
        <end position="54"/>
    </location>
</feature>
<evidence type="ECO:0000313" key="3">
    <source>
        <dbReference type="Proteomes" id="UP000266841"/>
    </source>
</evidence>
<feature type="non-terminal residue" evidence="2">
    <location>
        <position position="1"/>
    </location>
</feature>
<name>K0QZI4_THAOC</name>
<gene>
    <name evidence="2" type="ORF">THAOC_37877</name>
</gene>
<dbReference type="EMBL" id="AGNL01050802">
    <property type="protein sequence ID" value="EJK43659.1"/>
    <property type="molecule type" value="Genomic_DNA"/>
</dbReference>
<sequence>SAVRLAEVRVVPARASRHRVEPEDEAGRSPRRGAGAQHEAGTHQSEQISSTVLTASRRFVRRPRPRRRHEGPAPPPSSTEVLTGSDTATPPPNSSGCDAPPVSKGGDSPRPGPRRPPLRAAERRDLAWRVPQPPAPGSRPRVVNHVAVRPVHAAHLLEGRLVRDEAVRIVDWVAAPSPRARVPTRLEAPRQVRRGAPPGDVGAGGRERRNRGTRTAVLPPLPEDEHVQAPHGTPQHDQGDDHVRHGVLQRAAAPGLHFVARSAGGFDIVLMKLSLPADGSATDDYNMATLPLPMPGCGARASDYDRPADLAVYG</sequence>
<proteinExistence type="predicted"/>
<feature type="compositionally biased region" description="Basic residues" evidence="1">
    <location>
        <begin position="58"/>
        <end position="69"/>
    </location>
</feature>
<feature type="compositionally biased region" description="Polar residues" evidence="1">
    <location>
        <begin position="78"/>
        <end position="88"/>
    </location>
</feature>
<accession>K0QZI4</accession>
<evidence type="ECO:0000313" key="2">
    <source>
        <dbReference type="EMBL" id="EJK43659.1"/>
    </source>
</evidence>
<protein>
    <submittedName>
        <fullName evidence="2">Uncharacterized protein</fullName>
    </submittedName>
</protein>
<dbReference type="AlphaFoldDB" id="K0QZI4"/>
<feature type="region of interest" description="Disordered" evidence="1">
    <location>
        <begin position="189"/>
        <end position="240"/>
    </location>
</feature>
<comment type="caution">
    <text evidence="2">The sequence shown here is derived from an EMBL/GenBank/DDBJ whole genome shotgun (WGS) entry which is preliminary data.</text>
</comment>
<dbReference type="Proteomes" id="UP000266841">
    <property type="component" value="Unassembled WGS sequence"/>
</dbReference>
<evidence type="ECO:0000256" key="1">
    <source>
        <dbReference type="SAM" id="MobiDB-lite"/>
    </source>
</evidence>